<accession>A0AAN9XQK6</accession>
<feature type="domain" description="Serine-threonine/tyrosine-protein kinase catalytic" evidence="5">
    <location>
        <begin position="82"/>
        <end position="143"/>
    </location>
</feature>
<dbReference type="EMBL" id="JAYMYS010000003">
    <property type="protein sequence ID" value="KAK7402145.1"/>
    <property type="molecule type" value="Genomic_DNA"/>
</dbReference>
<keyword evidence="7" id="KW-1185">Reference proteome</keyword>
<dbReference type="Proteomes" id="UP001386955">
    <property type="component" value="Unassembled WGS sequence"/>
</dbReference>
<evidence type="ECO:0000256" key="3">
    <source>
        <dbReference type="SAM" id="Coils"/>
    </source>
</evidence>
<keyword evidence="2 3" id="KW-0175">Coiled coil</keyword>
<evidence type="ECO:0000256" key="4">
    <source>
        <dbReference type="SAM" id="MobiDB-lite"/>
    </source>
</evidence>
<feature type="region of interest" description="Disordered" evidence="4">
    <location>
        <begin position="257"/>
        <end position="328"/>
    </location>
</feature>
<feature type="coiled-coil region" evidence="3">
    <location>
        <begin position="767"/>
        <end position="804"/>
    </location>
</feature>
<dbReference type="PANTHER" id="PTHR34224:SF18">
    <property type="entry name" value="INTERACTOR OF CONSTITUTIVE ACTIVE ROPS 3"/>
    <property type="match status" value="1"/>
</dbReference>
<protein>
    <recommendedName>
        <fullName evidence="5">Serine-threonine/tyrosine-protein kinase catalytic domain-containing protein</fullName>
    </recommendedName>
</protein>
<proteinExistence type="inferred from homology"/>
<evidence type="ECO:0000256" key="1">
    <source>
        <dbReference type="ARBA" id="ARBA00009778"/>
    </source>
</evidence>
<evidence type="ECO:0000313" key="7">
    <source>
        <dbReference type="Proteomes" id="UP001386955"/>
    </source>
</evidence>
<feature type="compositionally biased region" description="Polar residues" evidence="4">
    <location>
        <begin position="288"/>
        <end position="297"/>
    </location>
</feature>
<evidence type="ECO:0000259" key="5">
    <source>
        <dbReference type="Pfam" id="PF07714"/>
    </source>
</evidence>
<name>A0AAN9XQK6_PSOTE</name>
<dbReference type="AlphaFoldDB" id="A0AAN9XQK6"/>
<feature type="coiled-coil region" evidence="3">
    <location>
        <begin position="595"/>
        <end position="693"/>
    </location>
</feature>
<dbReference type="GO" id="GO:0004672">
    <property type="term" value="F:protein kinase activity"/>
    <property type="evidence" value="ECO:0007669"/>
    <property type="project" value="InterPro"/>
</dbReference>
<feature type="coiled-coil region" evidence="3">
    <location>
        <begin position="461"/>
        <end position="515"/>
    </location>
</feature>
<feature type="region of interest" description="Disordered" evidence="4">
    <location>
        <begin position="1"/>
        <end position="44"/>
    </location>
</feature>
<dbReference type="PANTHER" id="PTHR34224">
    <property type="entry name" value="INTERACTOR OF CONSTITUTIVE ACTIVE ROPS 2, CHLOROPLASTIC-RELATED"/>
    <property type="match status" value="1"/>
</dbReference>
<sequence length="877" mass="98428">MLQTACPEVQNPVIFSNPEKGLPQNPNVLASPSRPRRDSKATQWGLHRASHGFTVSMEKRIVRSDDSGGCLPTREGDATWRFKEFQSEVEAIASVRHPNVVPLRAYYYAHDEKLIITDFIRNGSLHTALHDDDMCGKEGWKRQRRRREGKKEERRKRKVEEKSTSSPLLLIAGQQQPLTSIQLSLCTLTLQLNYHSNTLCPTTSPASLLITLLLHPSVSLSVSSKHISLWVREHSSSEVLIINPFYFPEIQGSYTMQTTPKTRSSCSSEVSQKVSPRGGRQLRPATLDTASSLNQRNKTSKDNRSPKVTDRRSPRSPAPERKRPSRISELESQISQLKEDLKVVRNQLGLSESCKKQAQQDAEESKKQLAALAVKLEDSQQQLLKFSAAEQARVIELQKTIEEHDKAWQSELRAAQRKLSDNTAALTSAINEIQQLKVQLELVANCENAHTQIAESSDVELLNLKDNLAESLSLVENMKNQLRDSKESAQAQALVNETLRQLEAAKRTVEFLRADAAKAVNGYNSAALELDQSRARVNSLEAIVSKLEVGLISNKCNHSLNHADHGNVELKDELLKKGKVPNGIEAEIYSLRSEVGQLRSAIETAETKYQEEQIQCSVKITKAYELIEQIKSESSQRESELEAELKRKNADIEDLKANLMDKETELQGIVEENEKLNSQLEKSISSQRELELKKELIRLDECVAGLKADLKGKETSLQSVSEESEMLKSEISKRFAHGGRVSEQVAAELEAAKAAEREAVMKLGIVMEDAERSNRKAARVAEQLEASQAANSIIEAELRRLKVQSDQWRKAAEAAAAMLSAGNNGKLSERSMSLDNNYNSIMNKYSPFCEELDDDFETKKNRNMLKKFGVLWRKPQK</sequence>
<organism evidence="6 7">
    <name type="scientific">Psophocarpus tetragonolobus</name>
    <name type="common">Winged bean</name>
    <name type="synonym">Dolichos tetragonolobus</name>
    <dbReference type="NCBI Taxonomy" id="3891"/>
    <lineage>
        <taxon>Eukaryota</taxon>
        <taxon>Viridiplantae</taxon>
        <taxon>Streptophyta</taxon>
        <taxon>Embryophyta</taxon>
        <taxon>Tracheophyta</taxon>
        <taxon>Spermatophyta</taxon>
        <taxon>Magnoliopsida</taxon>
        <taxon>eudicotyledons</taxon>
        <taxon>Gunneridae</taxon>
        <taxon>Pentapetalae</taxon>
        <taxon>rosids</taxon>
        <taxon>fabids</taxon>
        <taxon>Fabales</taxon>
        <taxon>Fabaceae</taxon>
        <taxon>Papilionoideae</taxon>
        <taxon>50 kb inversion clade</taxon>
        <taxon>NPAAA clade</taxon>
        <taxon>indigoferoid/millettioid clade</taxon>
        <taxon>Phaseoleae</taxon>
        <taxon>Psophocarpus</taxon>
    </lineage>
</organism>
<gene>
    <name evidence="6" type="ORF">VNO78_14176</name>
</gene>
<dbReference type="InterPro" id="IPR029688">
    <property type="entry name" value="ICR"/>
</dbReference>
<feature type="compositionally biased region" description="Low complexity" evidence="4">
    <location>
        <begin position="264"/>
        <end position="275"/>
    </location>
</feature>
<comment type="caution">
    <text evidence="6">The sequence shown here is derived from an EMBL/GenBank/DDBJ whole genome shotgun (WGS) entry which is preliminary data.</text>
</comment>
<evidence type="ECO:0000313" key="6">
    <source>
        <dbReference type="EMBL" id="KAK7402145.1"/>
    </source>
</evidence>
<feature type="region of interest" description="Disordered" evidence="4">
    <location>
        <begin position="138"/>
        <end position="161"/>
    </location>
</feature>
<reference evidence="6 7" key="1">
    <citation type="submission" date="2024-01" db="EMBL/GenBank/DDBJ databases">
        <title>The genomes of 5 underutilized Papilionoideae crops provide insights into root nodulation and disease resistanc.</title>
        <authorList>
            <person name="Jiang F."/>
        </authorList>
    </citation>
    <scope>NUCLEOTIDE SEQUENCE [LARGE SCALE GENOMIC DNA]</scope>
    <source>
        <strain evidence="6">DUOXIRENSHENG_FW03</strain>
        <tissue evidence="6">Leaves</tissue>
    </source>
</reference>
<dbReference type="Pfam" id="PF07714">
    <property type="entry name" value="PK_Tyr_Ser-Thr"/>
    <property type="match status" value="1"/>
</dbReference>
<dbReference type="SUPFAM" id="SSF56112">
    <property type="entry name" value="Protein kinase-like (PK-like)"/>
    <property type="match status" value="1"/>
</dbReference>
<comment type="similarity">
    <text evidence="1">Belongs to the ICR family.</text>
</comment>
<dbReference type="InterPro" id="IPR011009">
    <property type="entry name" value="Kinase-like_dom_sf"/>
</dbReference>
<feature type="compositionally biased region" description="Basic and acidic residues" evidence="4">
    <location>
        <begin position="299"/>
        <end position="328"/>
    </location>
</feature>
<dbReference type="Gene3D" id="1.10.510.10">
    <property type="entry name" value="Transferase(Phosphotransferase) domain 1"/>
    <property type="match status" value="1"/>
</dbReference>
<evidence type="ECO:0000256" key="2">
    <source>
        <dbReference type="ARBA" id="ARBA00023054"/>
    </source>
</evidence>
<dbReference type="InterPro" id="IPR001245">
    <property type="entry name" value="Ser-Thr/Tyr_kinase_cat_dom"/>
</dbReference>
<feature type="compositionally biased region" description="Basic residues" evidence="4">
    <location>
        <begin position="142"/>
        <end position="157"/>
    </location>
</feature>